<dbReference type="Proteomes" id="UP000016649">
    <property type="component" value="Unassembled WGS sequence"/>
</dbReference>
<feature type="signal peptide" evidence="4">
    <location>
        <begin position="1"/>
        <end position="30"/>
    </location>
</feature>
<dbReference type="InterPro" id="IPR006059">
    <property type="entry name" value="SBP"/>
</dbReference>
<reference evidence="5 6" key="1">
    <citation type="submission" date="2013-08" db="EMBL/GenBank/DDBJ databases">
        <authorList>
            <person name="Weinstock G."/>
            <person name="Sodergren E."/>
            <person name="Wylie T."/>
            <person name="Fulton L."/>
            <person name="Fulton R."/>
            <person name="Fronick C."/>
            <person name="O'Laughlin M."/>
            <person name="Godfrey J."/>
            <person name="Miner T."/>
            <person name="Herter B."/>
            <person name="Appelbaum E."/>
            <person name="Cordes M."/>
            <person name="Lek S."/>
            <person name="Wollam A."/>
            <person name="Pepin K.H."/>
            <person name="Palsikar V.B."/>
            <person name="Mitreva M."/>
            <person name="Wilson R.K."/>
        </authorList>
    </citation>
    <scope>NUCLEOTIDE SEQUENCE [LARGE SCALE GENOMIC DNA]</scope>
    <source>
        <strain evidence="5 6">ATCC 700332</strain>
    </source>
</reference>
<proteinExistence type="inferred from homology"/>
<dbReference type="SUPFAM" id="SSF53850">
    <property type="entry name" value="Periplasmic binding protein-like II"/>
    <property type="match status" value="1"/>
</dbReference>
<evidence type="ECO:0000256" key="2">
    <source>
        <dbReference type="ARBA" id="ARBA00022448"/>
    </source>
</evidence>
<name>A0ABN0NYJ0_TRELE</name>
<evidence type="ECO:0000256" key="3">
    <source>
        <dbReference type="ARBA" id="ARBA00022729"/>
    </source>
</evidence>
<comment type="caution">
    <text evidence="5">The sequence shown here is derived from an EMBL/GenBank/DDBJ whole genome shotgun (WGS) entry which is preliminary data.</text>
</comment>
<evidence type="ECO:0000256" key="1">
    <source>
        <dbReference type="ARBA" id="ARBA00008520"/>
    </source>
</evidence>
<dbReference type="EMBL" id="AWVH01000031">
    <property type="protein sequence ID" value="ERJ93047.1"/>
    <property type="molecule type" value="Genomic_DNA"/>
</dbReference>
<dbReference type="RefSeq" id="WP_021687478.1">
    <property type="nucleotide sequence ID" value="NZ_KI260567.1"/>
</dbReference>
<dbReference type="PANTHER" id="PTHR30061">
    <property type="entry name" value="MALTOSE-BINDING PERIPLASMIC PROTEIN"/>
    <property type="match status" value="1"/>
</dbReference>
<sequence>MKKKMYTAIAVGLLLIATLCIGCTRGGAKADSATKVNLVLGIWDKNQEPAIQKLIALYHEKNPAVSITVQLTPYKEYWTKLEASAAGGTAPDVFWMNALNVEKYTEAGLLVDLTEALQKNGINSDNFPQSLLDFYTFNGKTYGVPKDFDTNALWFNKEIFDAAHVPYPNDNWTWEQMKATAAKLTDTSKKIYGIAAPLDFQTCYYNTVFGSGGYILNGDKTKSGYDDPKTIEGIQIWVDLIREGISPSYADLTESGADALFESGRIAMLWAGSYMAPEYLQNDIIKDKIDLVEAPAYKKKANVINGLAYTVYAKSKHTVASVDFAVWLGSSEAMRIQGETGAVISARKDAQHYFSDSMPSVNLKAYINQADLATPLPACYVSPQLFHAEDKWLKQAYAGQMSVEDACKGLAAEANQLLSK</sequence>
<organism evidence="5 6">
    <name type="scientific">Treponema lecithinolyticum ATCC 700332</name>
    <dbReference type="NCBI Taxonomy" id="1321815"/>
    <lineage>
        <taxon>Bacteria</taxon>
        <taxon>Pseudomonadati</taxon>
        <taxon>Spirochaetota</taxon>
        <taxon>Spirochaetia</taxon>
        <taxon>Spirochaetales</taxon>
        <taxon>Treponemataceae</taxon>
        <taxon>Treponema</taxon>
    </lineage>
</organism>
<comment type="similarity">
    <text evidence="1">Belongs to the bacterial solute-binding protein 1 family.</text>
</comment>
<dbReference type="PANTHER" id="PTHR30061:SF50">
    <property type="entry name" value="MALTOSE_MALTODEXTRIN-BINDING PERIPLASMIC PROTEIN"/>
    <property type="match status" value="1"/>
</dbReference>
<evidence type="ECO:0000313" key="6">
    <source>
        <dbReference type="Proteomes" id="UP000016649"/>
    </source>
</evidence>
<gene>
    <name evidence="5" type="ORF">HMPREF9193_01269</name>
</gene>
<keyword evidence="3 4" id="KW-0732">Signal</keyword>
<dbReference type="Gene3D" id="3.40.190.10">
    <property type="entry name" value="Periplasmic binding protein-like II"/>
    <property type="match status" value="1"/>
</dbReference>
<dbReference type="Pfam" id="PF01547">
    <property type="entry name" value="SBP_bac_1"/>
    <property type="match status" value="1"/>
</dbReference>
<evidence type="ECO:0000256" key="4">
    <source>
        <dbReference type="SAM" id="SignalP"/>
    </source>
</evidence>
<keyword evidence="2" id="KW-0813">Transport</keyword>
<dbReference type="CDD" id="cd13585">
    <property type="entry name" value="PBP2_TMBP_like"/>
    <property type="match status" value="1"/>
</dbReference>
<accession>A0ABN0NYJ0</accession>
<keyword evidence="6" id="KW-1185">Reference proteome</keyword>
<protein>
    <submittedName>
        <fullName evidence="5">ABC transporter, solute-binding protein</fullName>
    </submittedName>
</protein>
<evidence type="ECO:0000313" key="5">
    <source>
        <dbReference type="EMBL" id="ERJ93047.1"/>
    </source>
</evidence>
<feature type="chain" id="PRO_5045038632" evidence="4">
    <location>
        <begin position="31"/>
        <end position="420"/>
    </location>
</feature>